<protein>
    <recommendedName>
        <fullName evidence="3">DNA 3'-5' helicase</fullName>
        <ecNumber evidence="3">5.6.2.4</ecNumber>
    </recommendedName>
</protein>
<comment type="similarity">
    <text evidence="1">Belongs to the helicase family. RecQ subfamily.</text>
</comment>
<dbReference type="EC" id="5.6.2.4" evidence="3"/>
<dbReference type="GO" id="GO:0009378">
    <property type="term" value="F:four-way junction helicase activity"/>
    <property type="evidence" value="ECO:0007669"/>
    <property type="project" value="TreeGrafter"/>
</dbReference>
<gene>
    <name evidence="6" type="ORF">PROQFM164_S12g000007</name>
</gene>
<dbReference type="GO" id="GO:0000724">
    <property type="term" value="P:double-strand break repair via homologous recombination"/>
    <property type="evidence" value="ECO:0007669"/>
    <property type="project" value="TreeGrafter"/>
</dbReference>
<reference evidence="6" key="1">
    <citation type="journal article" date="2014" name="Nat. Commun.">
        <title>Multiple recent horizontal transfers of a large genomic region in cheese making fungi.</title>
        <authorList>
            <person name="Cheeseman K."/>
            <person name="Ropars J."/>
            <person name="Renault P."/>
            <person name="Dupont J."/>
            <person name="Gouzy J."/>
            <person name="Branca A."/>
            <person name="Abraham A.L."/>
            <person name="Ceppi M."/>
            <person name="Conseiller E."/>
            <person name="Debuchy R."/>
            <person name="Malagnac F."/>
            <person name="Goarin A."/>
            <person name="Silar P."/>
            <person name="Lacoste S."/>
            <person name="Sallet E."/>
            <person name="Bensimon A."/>
            <person name="Giraud T."/>
            <person name="Brygoo Y."/>
        </authorList>
    </citation>
    <scope>NUCLEOTIDE SEQUENCE [LARGE SCALE GENOMIC DNA]</scope>
    <source>
        <strain evidence="6">FM164</strain>
    </source>
</reference>
<feature type="domain" description="Helicase C-terminal" evidence="5">
    <location>
        <begin position="1"/>
        <end position="84"/>
    </location>
</feature>
<comment type="catalytic activity">
    <reaction evidence="2">
        <text>Couples ATP hydrolysis with the unwinding of duplex DNA by translocating in the 3'-5' direction.</text>
        <dbReference type="EC" id="5.6.2.4"/>
    </reaction>
</comment>
<evidence type="ECO:0000313" key="7">
    <source>
        <dbReference type="Proteomes" id="UP000030686"/>
    </source>
</evidence>
<accession>W6QNC6</accession>
<dbReference type="PANTHER" id="PTHR13710:SF154">
    <property type="entry name" value="RECQ HELICASE, PUTATIVE (AFU_ORTHOLOGUE AFUA_6G14720)-RELATED"/>
    <property type="match status" value="1"/>
</dbReference>
<keyword evidence="6" id="KW-0378">Hydrolase</keyword>
<dbReference type="PROSITE" id="PS51194">
    <property type="entry name" value="HELICASE_CTER"/>
    <property type="match status" value="1"/>
</dbReference>
<organism evidence="6 7">
    <name type="scientific">Penicillium roqueforti (strain FM164)</name>
    <dbReference type="NCBI Taxonomy" id="1365484"/>
    <lineage>
        <taxon>Eukaryota</taxon>
        <taxon>Fungi</taxon>
        <taxon>Dikarya</taxon>
        <taxon>Ascomycota</taxon>
        <taxon>Pezizomycotina</taxon>
        <taxon>Eurotiomycetes</taxon>
        <taxon>Eurotiomycetidae</taxon>
        <taxon>Eurotiales</taxon>
        <taxon>Aspergillaceae</taxon>
        <taxon>Penicillium</taxon>
    </lineage>
</organism>
<name>W6QNC6_PENRF</name>
<keyword evidence="6" id="KW-0067">ATP-binding</keyword>
<evidence type="ECO:0000313" key="6">
    <source>
        <dbReference type="EMBL" id="CDM38398.1"/>
    </source>
</evidence>
<evidence type="ECO:0000256" key="3">
    <source>
        <dbReference type="ARBA" id="ARBA00034808"/>
    </source>
</evidence>
<keyword evidence="7" id="KW-1185">Reference proteome</keyword>
<dbReference type="PANTHER" id="PTHR13710">
    <property type="entry name" value="DNA HELICASE RECQ FAMILY MEMBER"/>
    <property type="match status" value="1"/>
</dbReference>
<sequence>MGVDIPDIRCIIHVRQPRTLIDYAQESGRPGRDGQSSKAMIIQPADTEAPEYITQDTGEDELRRIQQYMEAEHPRCRRYILDGYLDGTVTGEAIAVIMGRLNRCVMGVSPIGRPVKRKWAVRPVTVSRTWEPLTRAASPARRNSVMSRCTIPEKQFPGHADRGDRWHVDMARHDHTKPDISSEQESSPESEKLQSQVGSPPPVPVQVVGRSKPVPPYNDNQAKDRLEGLRSQVRSPSTVDQFGSDSVQHGKRAAIVLV</sequence>
<dbReference type="OrthoDB" id="4502122at2759"/>
<dbReference type="AlphaFoldDB" id="W6QNC6"/>
<dbReference type="GO" id="GO:0005694">
    <property type="term" value="C:chromosome"/>
    <property type="evidence" value="ECO:0007669"/>
    <property type="project" value="TreeGrafter"/>
</dbReference>
<dbReference type="Gene3D" id="3.40.50.300">
    <property type="entry name" value="P-loop containing nucleotide triphosphate hydrolases"/>
    <property type="match status" value="1"/>
</dbReference>
<dbReference type="GO" id="GO:0043138">
    <property type="term" value="F:3'-5' DNA helicase activity"/>
    <property type="evidence" value="ECO:0007669"/>
    <property type="project" value="UniProtKB-EC"/>
</dbReference>
<evidence type="ECO:0000259" key="5">
    <source>
        <dbReference type="PROSITE" id="PS51194"/>
    </source>
</evidence>
<feature type="compositionally biased region" description="Polar residues" evidence="4">
    <location>
        <begin position="232"/>
        <end position="247"/>
    </location>
</feature>
<evidence type="ECO:0000256" key="1">
    <source>
        <dbReference type="ARBA" id="ARBA00005446"/>
    </source>
</evidence>
<dbReference type="SUPFAM" id="SSF52540">
    <property type="entry name" value="P-loop containing nucleoside triphosphate hydrolases"/>
    <property type="match status" value="1"/>
</dbReference>
<feature type="compositionally biased region" description="Low complexity" evidence="4">
    <location>
        <begin position="181"/>
        <end position="198"/>
    </location>
</feature>
<dbReference type="InterPro" id="IPR001650">
    <property type="entry name" value="Helicase_C-like"/>
</dbReference>
<dbReference type="STRING" id="1365484.W6QNC6"/>
<dbReference type="InterPro" id="IPR027417">
    <property type="entry name" value="P-loop_NTPase"/>
</dbReference>
<dbReference type="EMBL" id="HG792026">
    <property type="protein sequence ID" value="CDM38398.1"/>
    <property type="molecule type" value="Genomic_DNA"/>
</dbReference>
<proteinExistence type="inferred from homology"/>
<keyword evidence="6" id="KW-0547">Nucleotide-binding</keyword>
<evidence type="ECO:0000256" key="2">
    <source>
        <dbReference type="ARBA" id="ARBA00034617"/>
    </source>
</evidence>
<dbReference type="Proteomes" id="UP000030686">
    <property type="component" value="Unassembled WGS sequence"/>
</dbReference>
<dbReference type="GO" id="GO:0005737">
    <property type="term" value="C:cytoplasm"/>
    <property type="evidence" value="ECO:0007669"/>
    <property type="project" value="TreeGrafter"/>
</dbReference>
<feature type="region of interest" description="Disordered" evidence="4">
    <location>
        <begin position="175"/>
        <end position="249"/>
    </location>
</feature>
<evidence type="ECO:0000256" key="4">
    <source>
        <dbReference type="SAM" id="MobiDB-lite"/>
    </source>
</evidence>
<keyword evidence="6" id="KW-0347">Helicase</keyword>